<protein>
    <submittedName>
        <fullName evidence="1">Histidine phosphatase family protein</fullName>
    </submittedName>
</protein>
<dbReference type="CDD" id="cd07067">
    <property type="entry name" value="HP_PGM_like"/>
    <property type="match status" value="1"/>
</dbReference>
<dbReference type="Pfam" id="PF00300">
    <property type="entry name" value="His_Phos_1"/>
    <property type="match status" value="1"/>
</dbReference>
<dbReference type="Gene3D" id="3.40.50.1240">
    <property type="entry name" value="Phosphoglycerate mutase-like"/>
    <property type="match status" value="1"/>
</dbReference>
<evidence type="ECO:0000313" key="1">
    <source>
        <dbReference type="EMBL" id="URI09713.1"/>
    </source>
</evidence>
<dbReference type="InterPro" id="IPR050275">
    <property type="entry name" value="PGM_Phosphatase"/>
</dbReference>
<gene>
    <name evidence="1" type="ORF">MW290_29640</name>
</gene>
<organism evidence="1 2">
    <name type="scientific">Aquincola tertiaricarbonis</name>
    <dbReference type="NCBI Taxonomy" id="391953"/>
    <lineage>
        <taxon>Bacteria</taxon>
        <taxon>Pseudomonadati</taxon>
        <taxon>Pseudomonadota</taxon>
        <taxon>Betaproteobacteria</taxon>
        <taxon>Burkholderiales</taxon>
        <taxon>Sphaerotilaceae</taxon>
        <taxon>Aquincola</taxon>
    </lineage>
</organism>
<dbReference type="EMBL" id="CP097636">
    <property type="protein sequence ID" value="URI09713.1"/>
    <property type="molecule type" value="Genomic_DNA"/>
</dbReference>
<dbReference type="SUPFAM" id="SSF53254">
    <property type="entry name" value="Phosphoglycerate mutase-like"/>
    <property type="match status" value="1"/>
</dbReference>
<dbReference type="RefSeq" id="WP_250197936.1">
    <property type="nucleotide sequence ID" value="NZ_CP097636.1"/>
</dbReference>
<accession>A0ABY4S8M7</accession>
<dbReference type="Proteomes" id="UP001056201">
    <property type="component" value="Chromosome 2"/>
</dbReference>
<reference evidence="1" key="1">
    <citation type="submission" date="2022-05" db="EMBL/GenBank/DDBJ databases">
        <title>An RpoN-dependent PEP-CTERM gene is involved in floc formation of an Aquincola tertiaricarbonis strain.</title>
        <authorList>
            <person name="Qiu D."/>
            <person name="Xia M."/>
        </authorList>
    </citation>
    <scope>NUCLEOTIDE SEQUENCE</scope>
    <source>
        <strain evidence="1">RN12</strain>
    </source>
</reference>
<sequence length="215" mass="23530">MTLATRLIAIRHGETDWNVATRIQGHTDIPLNDEGRWQAGRLAEALADEPLDAVYASDLGRAYETARAFAEPKGLAVGTEVGLRERRFGTFEGLSFEEIERRWPDQALRWRKREPGFGPEGGETLVQFYERVVATVRGLALRHAGQSIAVVSHGGVLDCLYRAATRLALDAPRTWQVGNASINRLLHSEGGLTLVGWSDTGHLDHAVRDAGAAAP</sequence>
<dbReference type="InterPro" id="IPR029033">
    <property type="entry name" value="His_PPase_superfam"/>
</dbReference>
<dbReference type="InterPro" id="IPR013078">
    <property type="entry name" value="His_Pase_superF_clade-1"/>
</dbReference>
<dbReference type="PANTHER" id="PTHR48100:SF1">
    <property type="entry name" value="HISTIDINE PHOSPHATASE FAMILY PROTEIN-RELATED"/>
    <property type="match status" value="1"/>
</dbReference>
<evidence type="ECO:0000313" key="2">
    <source>
        <dbReference type="Proteomes" id="UP001056201"/>
    </source>
</evidence>
<keyword evidence="2" id="KW-1185">Reference proteome</keyword>
<proteinExistence type="predicted"/>
<name>A0ABY4S8M7_AQUTE</name>
<dbReference type="PANTHER" id="PTHR48100">
    <property type="entry name" value="BROAD-SPECIFICITY PHOSPHATASE YOR283W-RELATED"/>
    <property type="match status" value="1"/>
</dbReference>
<dbReference type="SMART" id="SM00855">
    <property type="entry name" value="PGAM"/>
    <property type="match status" value="1"/>
</dbReference>